<dbReference type="OrthoDB" id="5275938at2759"/>
<dbReference type="VEuPathDB" id="FungiDB:PV07_11816"/>
<feature type="domain" description="BTB" evidence="2">
    <location>
        <begin position="31"/>
        <end position="102"/>
    </location>
</feature>
<keyword evidence="4" id="KW-1185">Reference proteome</keyword>
<dbReference type="Proteomes" id="UP000054466">
    <property type="component" value="Unassembled WGS sequence"/>
</dbReference>
<dbReference type="STRING" id="569365.A0A0D2BZ85"/>
<dbReference type="PROSITE" id="PS50097">
    <property type="entry name" value="BTB"/>
    <property type="match status" value="1"/>
</dbReference>
<proteinExistence type="predicted"/>
<dbReference type="EMBL" id="KN847046">
    <property type="protein sequence ID" value="KIW23630.1"/>
    <property type="molecule type" value="Genomic_DNA"/>
</dbReference>
<dbReference type="AlphaFoldDB" id="A0A0D2BZ85"/>
<dbReference type="CDD" id="cd18186">
    <property type="entry name" value="BTB_POZ_ZBTB_KLHL-like"/>
    <property type="match status" value="1"/>
</dbReference>
<sequence length="343" mass="38688">MSDALERSQSPQAAAESSERGRKLVEVVPDGDVLLKVGRGADAVDIRVSGTVISLASDVFSRMLSSSYLEARTKEVVLAEDDPEVILDFCNIVHHKAENLDHCDTTRLSFMDKDRDRNAVHSSRIVLKDFPLLNIGQCIGVAAVFRFADLFWFATKHAVLSWGSCRLRSPERRMPSFTDTALFASGRDLEEELEKVRTQRLHGFLDDVFKCVGKGFDTGAFCPSSLQKRGCSFAKYSTVMFYLAKKGIKPGQAGTCQKSISQAMNAVRDLDRQWALSPWDQILMYSGCRRGLLMRCDFCRRNIADDLFQVVERHMKTAPGVCLVCYTGRREKFFHNTRNHEKH</sequence>
<dbReference type="RefSeq" id="XP_016243846.1">
    <property type="nucleotide sequence ID" value="XM_016399284.1"/>
</dbReference>
<dbReference type="HOGENOM" id="CLU_061204_0_0_1"/>
<evidence type="ECO:0000313" key="4">
    <source>
        <dbReference type="Proteomes" id="UP000054466"/>
    </source>
</evidence>
<dbReference type="GeneID" id="27351010"/>
<evidence type="ECO:0000313" key="3">
    <source>
        <dbReference type="EMBL" id="KIW23630.1"/>
    </source>
</evidence>
<dbReference type="Gene3D" id="3.30.710.10">
    <property type="entry name" value="Potassium Channel Kv1.1, Chain A"/>
    <property type="match status" value="1"/>
</dbReference>
<evidence type="ECO:0000259" key="2">
    <source>
        <dbReference type="PROSITE" id="PS50097"/>
    </source>
</evidence>
<evidence type="ECO:0000256" key="1">
    <source>
        <dbReference type="SAM" id="MobiDB-lite"/>
    </source>
</evidence>
<organism evidence="3 4">
    <name type="scientific">Cladophialophora immunda</name>
    <dbReference type="NCBI Taxonomy" id="569365"/>
    <lineage>
        <taxon>Eukaryota</taxon>
        <taxon>Fungi</taxon>
        <taxon>Dikarya</taxon>
        <taxon>Ascomycota</taxon>
        <taxon>Pezizomycotina</taxon>
        <taxon>Eurotiomycetes</taxon>
        <taxon>Chaetothyriomycetidae</taxon>
        <taxon>Chaetothyriales</taxon>
        <taxon>Herpotrichiellaceae</taxon>
        <taxon>Cladophialophora</taxon>
    </lineage>
</organism>
<feature type="region of interest" description="Disordered" evidence="1">
    <location>
        <begin position="1"/>
        <end position="22"/>
    </location>
</feature>
<protein>
    <recommendedName>
        <fullName evidence="2">BTB domain-containing protein</fullName>
    </recommendedName>
</protein>
<feature type="compositionally biased region" description="Low complexity" evidence="1">
    <location>
        <begin position="7"/>
        <end position="16"/>
    </location>
</feature>
<reference evidence="3 4" key="1">
    <citation type="submission" date="2015-01" db="EMBL/GenBank/DDBJ databases">
        <title>The Genome Sequence of Cladophialophora immunda CBS83496.</title>
        <authorList>
            <consortium name="The Broad Institute Genomics Platform"/>
            <person name="Cuomo C."/>
            <person name="de Hoog S."/>
            <person name="Gorbushina A."/>
            <person name="Stielow B."/>
            <person name="Teixiera M."/>
            <person name="Abouelleil A."/>
            <person name="Chapman S.B."/>
            <person name="Priest M."/>
            <person name="Young S.K."/>
            <person name="Wortman J."/>
            <person name="Nusbaum C."/>
            <person name="Birren B."/>
        </authorList>
    </citation>
    <scope>NUCLEOTIDE SEQUENCE [LARGE SCALE GENOMIC DNA]</scope>
    <source>
        <strain evidence="3 4">CBS 83496</strain>
    </source>
</reference>
<gene>
    <name evidence="3" type="ORF">PV07_11816</name>
</gene>
<dbReference type="InterPro" id="IPR000210">
    <property type="entry name" value="BTB/POZ_dom"/>
</dbReference>
<accession>A0A0D2BZ85</accession>
<dbReference type="InterPro" id="IPR011333">
    <property type="entry name" value="SKP1/BTB/POZ_sf"/>
</dbReference>
<name>A0A0D2BZ85_9EURO</name>